<gene>
    <name evidence="3" type="ORF">TAV2_LOCUS14868</name>
</gene>
<feature type="compositionally biased region" description="Basic and acidic residues" evidence="1">
    <location>
        <begin position="247"/>
        <end position="276"/>
    </location>
</feature>
<feature type="compositionally biased region" description="Basic and acidic residues" evidence="1">
    <location>
        <begin position="190"/>
        <end position="206"/>
    </location>
</feature>
<feature type="compositionally biased region" description="Basic and acidic residues" evidence="1">
    <location>
        <begin position="122"/>
        <end position="143"/>
    </location>
</feature>
<protein>
    <recommendedName>
        <fullName evidence="2">Zinc knuckle CX2CX4HX4C domain-containing protein</fullName>
    </recommendedName>
</protein>
<sequence>MSGGPCVVTKKSMNSLTEIPRRSGISKTRRRLEKEDDDIIEIPDFDNSDLVEQYRHTLVAHERGGRVQVFINGDKPLQFERRAKFKNGDIIKVTLRYEDLHRWCYTCKKISHEEGTCPELTEEQRERNRKARIEQKEQEELTAREMFLVKTGPDAGGSSSRRPIKSRKATSNQERDNISREARPPYSGNRDLREDLQGKREDRSKEVWSRIDPHINDCIPRYRERFHPYSKGYNEQNNSRYSTLSKPKIEWRPTRNGEGSGEKDIEQNRERKELRLWNRYQGEHISPSDSQRTISDVPEQQSNPTLSRHRRPEIQHRETEEERECKLKAKHR</sequence>
<feature type="compositionally biased region" description="Polar residues" evidence="1">
    <location>
        <begin position="233"/>
        <end position="245"/>
    </location>
</feature>
<dbReference type="AlphaFoldDB" id="A0AAU9SDJ8"/>
<reference evidence="3 4" key="1">
    <citation type="submission" date="2022-03" db="EMBL/GenBank/DDBJ databases">
        <authorList>
            <person name="Nunn A."/>
            <person name="Chopra R."/>
            <person name="Nunn A."/>
            <person name="Contreras Garrido A."/>
        </authorList>
    </citation>
    <scope>NUCLEOTIDE SEQUENCE [LARGE SCALE GENOMIC DNA]</scope>
</reference>
<evidence type="ECO:0000313" key="4">
    <source>
        <dbReference type="Proteomes" id="UP000836841"/>
    </source>
</evidence>
<dbReference type="EMBL" id="OU466860">
    <property type="protein sequence ID" value="CAH2061240.1"/>
    <property type="molecule type" value="Genomic_DNA"/>
</dbReference>
<proteinExistence type="predicted"/>
<dbReference type="Proteomes" id="UP000836841">
    <property type="component" value="Chromosome 4"/>
</dbReference>
<evidence type="ECO:0000259" key="2">
    <source>
        <dbReference type="Pfam" id="PF14392"/>
    </source>
</evidence>
<name>A0AAU9SDJ8_THLAR</name>
<dbReference type="PANTHER" id="PTHR31286">
    <property type="entry name" value="GLYCINE-RICH CELL WALL STRUCTURAL PROTEIN 1.8-LIKE"/>
    <property type="match status" value="1"/>
</dbReference>
<dbReference type="Pfam" id="PF14392">
    <property type="entry name" value="zf-CCHC_4"/>
    <property type="match status" value="1"/>
</dbReference>
<feature type="compositionally biased region" description="Polar residues" evidence="1">
    <location>
        <begin position="287"/>
        <end position="306"/>
    </location>
</feature>
<feature type="region of interest" description="Disordered" evidence="1">
    <location>
        <begin position="230"/>
        <end position="332"/>
    </location>
</feature>
<feature type="compositionally biased region" description="Basic and acidic residues" evidence="1">
    <location>
        <begin position="312"/>
        <end position="332"/>
    </location>
</feature>
<dbReference type="InterPro" id="IPR040256">
    <property type="entry name" value="At4g02000-like"/>
</dbReference>
<accession>A0AAU9SDJ8</accession>
<evidence type="ECO:0000256" key="1">
    <source>
        <dbReference type="SAM" id="MobiDB-lite"/>
    </source>
</evidence>
<dbReference type="PANTHER" id="PTHR31286:SF182">
    <property type="entry name" value="ZINC KNUCKLE CX2CX4HX4C DOMAIN-CONTAINING PROTEIN"/>
    <property type="match status" value="1"/>
</dbReference>
<feature type="compositionally biased region" description="Basic and acidic residues" evidence="1">
    <location>
        <begin position="173"/>
        <end position="183"/>
    </location>
</feature>
<evidence type="ECO:0000313" key="3">
    <source>
        <dbReference type="EMBL" id="CAH2061240.1"/>
    </source>
</evidence>
<feature type="domain" description="Zinc knuckle CX2CX4HX4C" evidence="2">
    <location>
        <begin position="75"/>
        <end position="118"/>
    </location>
</feature>
<feature type="region of interest" description="Disordered" evidence="1">
    <location>
        <begin position="117"/>
        <end position="206"/>
    </location>
</feature>
<organism evidence="3 4">
    <name type="scientific">Thlaspi arvense</name>
    <name type="common">Field penny-cress</name>
    <dbReference type="NCBI Taxonomy" id="13288"/>
    <lineage>
        <taxon>Eukaryota</taxon>
        <taxon>Viridiplantae</taxon>
        <taxon>Streptophyta</taxon>
        <taxon>Embryophyta</taxon>
        <taxon>Tracheophyta</taxon>
        <taxon>Spermatophyta</taxon>
        <taxon>Magnoliopsida</taxon>
        <taxon>eudicotyledons</taxon>
        <taxon>Gunneridae</taxon>
        <taxon>Pentapetalae</taxon>
        <taxon>rosids</taxon>
        <taxon>malvids</taxon>
        <taxon>Brassicales</taxon>
        <taxon>Brassicaceae</taxon>
        <taxon>Thlaspideae</taxon>
        <taxon>Thlaspi</taxon>
    </lineage>
</organism>
<dbReference type="InterPro" id="IPR025836">
    <property type="entry name" value="Zn_knuckle_CX2CX4HX4C"/>
</dbReference>
<keyword evidence="4" id="KW-1185">Reference proteome</keyword>